<dbReference type="EMBL" id="JADGJW010000373">
    <property type="protein sequence ID" value="KAJ3218581.1"/>
    <property type="molecule type" value="Genomic_DNA"/>
</dbReference>
<dbReference type="InterPro" id="IPR013657">
    <property type="entry name" value="SCL35B1-4/HUT1"/>
</dbReference>
<feature type="non-terminal residue" evidence="9">
    <location>
        <position position="260"/>
    </location>
</feature>
<feature type="transmembrane region" description="Helical" evidence="8">
    <location>
        <begin position="12"/>
        <end position="36"/>
    </location>
</feature>
<keyword evidence="7" id="KW-0175">Coiled coil</keyword>
<evidence type="ECO:0000256" key="2">
    <source>
        <dbReference type="ARBA" id="ARBA00022448"/>
    </source>
</evidence>
<dbReference type="Proteomes" id="UP001211065">
    <property type="component" value="Unassembled WGS sequence"/>
</dbReference>
<evidence type="ECO:0000256" key="6">
    <source>
        <dbReference type="ARBA" id="ARBA00023136"/>
    </source>
</evidence>
<organism evidence="9 10">
    <name type="scientific">Clydaea vesicula</name>
    <dbReference type="NCBI Taxonomy" id="447962"/>
    <lineage>
        <taxon>Eukaryota</taxon>
        <taxon>Fungi</taxon>
        <taxon>Fungi incertae sedis</taxon>
        <taxon>Chytridiomycota</taxon>
        <taxon>Chytridiomycota incertae sedis</taxon>
        <taxon>Chytridiomycetes</taxon>
        <taxon>Lobulomycetales</taxon>
        <taxon>Lobulomycetaceae</taxon>
        <taxon>Clydaea</taxon>
    </lineage>
</organism>
<keyword evidence="5 8" id="KW-1133">Transmembrane helix</keyword>
<feature type="transmembrane region" description="Helical" evidence="8">
    <location>
        <begin position="56"/>
        <end position="76"/>
    </location>
</feature>
<dbReference type="GO" id="GO:0016020">
    <property type="term" value="C:membrane"/>
    <property type="evidence" value="ECO:0007669"/>
    <property type="project" value="UniProtKB-SubCell"/>
</dbReference>
<protein>
    <submittedName>
        <fullName evidence="9">Uncharacterized protein</fullName>
    </submittedName>
</protein>
<feature type="coiled-coil region" evidence="7">
    <location>
        <begin position="89"/>
        <end position="133"/>
    </location>
</feature>
<reference evidence="9" key="1">
    <citation type="submission" date="2020-05" db="EMBL/GenBank/DDBJ databases">
        <title>Phylogenomic resolution of chytrid fungi.</title>
        <authorList>
            <person name="Stajich J.E."/>
            <person name="Amses K."/>
            <person name="Simmons R."/>
            <person name="Seto K."/>
            <person name="Myers J."/>
            <person name="Bonds A."/>
            <person name="Quandt C.A."/>
            <person name="Barry K."/>
            <person name="Liu P."/>
            <person name="Grigoriev I."/>
            <person name="Longcore J.E."/>
            <person name="James T.Y."/>
        </authorList>
    </citation>
    <scope>NUCLEOTIDE SEQUENCE</scope>
    <source>
        <strain evidence="9">JEL0476</strain>
    </source>
</reference>
<keyword evidence="6 8" id="KW-0472">Membrane</keyword>
<comment type="subcellular location">
    <subcellularLocation>
        <location evidence="1">Membrane</location>
        <topology evidence="1">Multi-pass membrane protein</topology>
    </subcellularLocation>
</comment>
<evidence type="ECO:0000256" key="8">
    <source>
        <dbReference type="SAM" id="Phobius"/>
    </source>
</evidence>
<name>A0AAD5U1N2_9FUNG</name>
<evidence type="ECO:0000256" key="3">
    <source>
        <dbReference type="ARBA" id="ARBA00022597"/>
    </source>
</evidence>
<evidence type="ECO:0000313" key="10">
    <source>
        <dbReference type="Proteomes" id="UP001211065"/>
    </source>
</evidence>
<evidence type="ECO:0000313" key="9">
    <source>
        <dbReference type="EMBL" id="KAJ3218581.1"/>
    </source>
</evidence>
<comment type="caution">
    <text evidence="9">The sequence shown here is derived from an EMBL/GenBank/DDBJ whole genome shotgun (WGS) entry which is preliminary data.</text>
</comment>
<dbReference type="AlphaFoldDB" id="A0AAD5U1N2"/>
<keyword evidence="3" id="KW-0762">Sugar transport</keyword>
<keyword evidence="4 8" id="KW-0812">Transmembrane</keyword>
<evidence type="ECO:0000256" key="4">
    <source>
        <dbReference type="ARBA" id="ARBA00022692"/>
    </source>
</evidence>
<accession>A0AAD5U1N2</accession>
<keyword evidence="10" id="KW-1185">Reference proteome</keyword>
<dbReference type="GO" id="GO:0055085">
    <property type="term" value="P:transmembrane transport"/>
    <property type="evidence" value="ECO:0007669"/>
    <property type="project" value="InterPro"/>
</dbReference>
<evidence type="ECO:0000256" key="5">
    <source>
        <dbReference type="ARBA" id="ARBA00022989"/>
    </source>
</evidence>
<gene>
    <name evidence="9" type="ORF">HK099_005008</name>
</gene>
<proteinExistence type="predicted"/>
<evidence type="ECO:0000256" key="7">
    <source>
        <dbReference type="SAM" id="Coils"/>
    </source>
</evidence>
<evidence type="ECO:0000256" key="1">
    <source>
        <dbReference type="ARBA" id="ARBA00004141"/>
    </source>
</evidence>
<sequence length="260" mass="29674">MLLGYMISGTIYSIGQIISIVFVTVGVLVTTIASAESSVAVNAGDSEENFNFNKDWILGIGSLCSSVLISCFLGLYQQNTYAKYGSHWREGLQLNENKLINEEKRLEKTNKKLQNLYLKLDNIDKKKDSINNDVRRSKILKEIESLNADKHDINARILNLKMTEFLIKSGKLTPFSLLDEKFNHDISVKSDSEEEVKLTKNSISYELDSDFQLDIEGKLSDDDDNFVENDELEKTQSEENLIKDIRSLRILLLLMMEMKE</sequence>
<keyword evidence="2" id="KW-0813">Transport</keyword>
<dbReference type="Pfam" id="PF08449">
    <property type="entry name" value="UAA"/>
    <property type="match status" value="1"/>
</dbReference>